<organism evidence="1 2">
    <name type="scientific">Brachionus plicatilis</name>
    <name type="common">Marine rotifer</name>
    <name type="synonym">Brachionus muelleri</name>
    <dbReference type="NCBI Taxonomy" id="10195"/>
    <lineage>
        <taxon>Eukaryota</taxon>
        <taxon>Metazoa</taxon>
        <taxon>Spiralia</taxon>
        <taxon>Gnathifera</taxon>
        <taxon>Rotifera</taxon>
        <taxon>Eurotatoria</taxon>
        <taxon>Monogononta</taxon>
        <taxon>Pseudotrocha</taxon>
        <taxon>Ploima</taxon>
        <taxon>Brachionidae</taxon>
        <taxon>Brachionus</taxon>
    </lineage>
</organism>
<protein>
    <submittedName>
        <fullName evidence="1">Uncharacterized protein</fullName>
    </submittedName>
</protein>
<accession>A0A3M7RJ15</accession>
<evidence type="ECO:0000313" key="1">
    <source>
        <dbReference type="EMBL" id="RNA23464.1"/>
    </source>
</evidence>
<dbReference type="Proteomes" id="UP000276133">
    <property type="component" value="Unassembled WGS sequence"/>
</dbReference>
<dbReference type="AlphaFoldDB" id="A0A3M7RJ15"/>
<gene>
    <name evidence="1" type="ORF">BpHYR1_010366</name>
</gene>
<reference evidence="1 2" key="1">
    <citation type="journal article" date="2018" name="Sci. Rep.">
        <title>Genomic signatures of local adaptation to the degree of environmental predictability in rotifers.</title>
        <authorList>
            <person name="Franch-Gras L."/>
            <person name="Hahn C."/>
            <person name="Garcia-Roger E.M."/>
            <person name="Carmona M.J."/>
            <person name="Serra M."/>
            <person name="Gomez A."/>
        </authorList>
    </citation>
    <scope>NUCLEOTIDE SEQUENCE [LARGE SCALE GENOMIC DNA]</scope>
    <source>
        <strain evidence="1">HYR1</strain>
    </source>
</reference>
<keyword evidence="2" id="KW-1185">Reference proteome</keyword>
<proteinExistence type="predicted"/>
<dbReference type="EMBL" id="REGN01003286">
    <property type="protein sequence ID" value="RNA23464.1"/>
    <property type="molecule type" value="Genomic_DNA"/>
</dbReference>
<sequence length="60" mass="6760">MIDREISRMVVDGTPSASVSRRMRLSATMSPLALSLAFYPDWPFYAQIKTISNLKNVLVN</sequence>
<comment type="caution">
    <text evidence="1">The sequence shown here is derived from an EMBL/GenBank/DDBJ whole genome shotgun (WGS) entry which is preliminary data.</text>
</comment>
<name>A0A3M7RJ15_BRAPC</name>
<evidence type="ECO:0000313" key="2">
    <source>
        <dbReference type="Proteomes" id="UP000276133"/>
    </source>
</evidence>